<dbReference type="Proteomes" id="UP000095657">
    <property type="component" value="Unassembled WGS sequence"/>
</dbReference>
<keyword evidence="1" id="KW-1003">Cell membrane</keyword>
<dbReference type="EMBL" id="CZBL01000001">
    <property type="protein sequence ID" value="CUP35784.1"/>
    <property type="molecule type" value="Genomic_DNA"/>
</dbReference>
<comment type="similarity">
    <text evidence="1">Belongs to the UPF0161 family.</text>
</comment>
<comment type="subcellular location">
    <subcellularLocation>
        <location evidence="1">Cell membrane</location>
        <topology evidence="1">Peripheral membrane protein</topology>
        <orientation evidence="1">Cytoplasmic side</orientation>
    </subcellularLocation>
</comment>
<dbReference type="NCBIfam" id="TIGR00278">
    <property type="entry name" value="membrane protein insertion efficiency factor YidD"/>
    <property type="match status" value="1"/>
</dbReference>
<evidence type="ECO:0000313" key="3">
    <source>
        <dbReference type="EMBL" id="CUP35784.1"/>
    </source>
</evidence>
<evidence type="ECO:0000313" key="2">
    <source>
        <dbReference type="EMBL" id="CUO59304.1"/>
    </source>
</evidence>
<proteinExistence type="inferred from homology"/>
<organism evidence="3 5">
    <name type="scientific">Bacteroides caccae</name>
    <dbReference type="NCBI Taxonomy" id="47678"/>
    <lineage>
        <taxon>Bacteria</taxon>
        <taxon>Pseudomonadati</taxon>
        <taxon>Bacteroidota</taxon>
        <taxon>Bacteroidia</taxon>
        <taxon>Bacteroidales</taxon>
        <taxon>Bacteroidaceae</taxon>
        <taxon>Bacteroides</taxon>
    </lineage>
</organism>
<accession>A0A174MHD5</accession>
<dbReference type="AlphaFoldDB" id="A0A174MHD5"/>
<dbReference type="GO" id="GO:0005886">
    <property type="term" value="C:plasma membrane"/>
    <property type="evidence" value="ECO:0007669"/>
    <property type="project" value="UniProtKB-SubCell"/>
</dbReference>
<comment type="function">
    <text evidence="1">Could be involved in insertion of integral membrane proteins into the membrane.</text>
</comment>
<dbReference type="Pfam" id="PF01809">
    <property type="entry name" value="YidD"/>
    <property type="match status" value="1"/>
</dbReference>
<dbReference type="EMBL" id="CZAI01000001">
    <property type="protein sequence ID" value="CUO59304.1"/>
    <property type="molecule type" value="Genomic_DNA"/>
</dbReference>
<gene>
    <name evidence="3" type="primary">yidD</name>
    <name evidence="2" type="ORF">ERS852494_00274</name>
    <name evidence="3" type="ORF">ERS852558_00019</name>
</gene>
<sequence length="91" mass="10320">MKAHSSRMSGIRMSVKGFLRRVFSFLLLLPIYFYRICISPLTPPSCRFTPTCSAYAVEAIKKHGPIKGFYLAVRRILRCHPWGGSGYDPVP</sequence>
<dbReference type="Proteomes" id="UP000095725">
    <property type="component" value="Unassembled WGS sequence"/>
</dbReference>
<dbReference type="HAMAP" id="MF_00386">
    <property type="entry name" value="UPF0161_YidD"/>
    <property type="match status" value="1"/>
</dbReference>
<keyword evidence="1" id="KW-0472">Membrane</keyword>
<dbReference type="STRING" id="47678.ERS852494_00274"/>
<evidence type="ECO:0000313" key="5">
    <source>
        <dbReference type="Proteomes" id="UP000095725"/>
    </source>
</evidence>
<dbReference type="SMART" id="SM01234">
    <property type="entry name" value="Haemolytic"/>
    <property type="match status" value="1"/>
</dbReference>
<evidence type="ECO:0000313" key="4">
    <source>
        <dbReference type="Proteomes" id="UP000095657"/>
    </source>
</evidence>
<dbReference type="InterPro" id="IPR002696">
    <property type="entry name" value="Membr_insert_effic_factor_YidD"/>
</dbReference>
<reference evidence="4 5" key="1">
    <citation type="submission" date="2015-09" db="EMBL/GenBank/DDBJ databases">
        <authorList>
            <consortium name="Pathogen Informatics"/>
        </authorList>
    </citation>
    <scope>NUCLEOTIDE SEQUENCE [LARGE SCALE GENOMIC DNA]</scope>
    <source>
        <strain evidence="2 4">2789STDY5834880</strain>
        <strain evidence="3 5">2789STDY5834946</strain>
    </source>
</reference>
<protein>
    <recommendedName>
        <fullName evidence="1">Putative membrane protein insertion efficiency factor</fullName>
    </recommendedName>
</protein>
<name>A0A174MHD5_9BACE</name>
<evidence type="ECO:0000256" key="1">
    <source>
        <dbReference type="HAMAP-Rule" id="MF_00386"/>
    </source>
</evidence>
<dbReference type="PANTHER" id="PTHR33383:SF1">
    <property type="entry name" value="MEMBRANE PROTEIN INSERTION EFFICIENCY FACTOR-RELATED"/>
    <property type="match status" value="1"/>
</dbReference>
<dbReference type="PANTHER" id="PTHR33383">
    <property type="entry name" value="MEMBRANE PROTEIN INSERTION EFFICIENCY FACTOR-RELATED"/>
    <property type="match status" value="1"/>
</dbReference>